<dbReference type="EMBL" id="UGTP01000002">
    <property type="protein sequence ID" value="SUC37477.1"/>
    <property type="molecule type" value="Genomic_DNA"/>
</dbReference>
<evidence type="ECO:0000313" key="3">
    <source>
        <dbReference type="Proteomes" id="UP000254235"/>
    </source>
</evidence>
<keyword evidence="1" id="KW-0812">Transmembrane</keyword>
<dbReference type="Proteomes" id="UP000254235">
    <property type="component" value="Unassembled WGS sequence"/>
</dbReference>
<proteinExistence type="predicted"/>
<keyword evidence="1" id="KW-0472">Membrane</keyword>
<organism evidence="2 3">
    <name type="scientific">Prevotella pallens</name>
    <dbReference type="NCBI Taxonomy" id="60133"/>
    <lineage>
        <taxon>Bacteria</taxon>
        <taxon>Pseudomonadati</taxon>
        <taxon>Bacteroidota</taxon>
        <taxon>Bacteroidia</taxon>
        <taxon>Bacteroidales</taxon>
        <taxon>Prevotellaceae</taxon>
        <taxon>Prevotella</taxon>
    </lineage>
</organism>
<keyword evidence="1" id="KW-1133">Transmembrane helix</keyword>
<protein>
    <submittedName>
        <fullName evidence="2">Uncharacterized protein</fullName>
    </submittedName>
</protein>
<gene>
    <name evidence="2" type="ORF">NCTC13043_01966</name>
</gene>
<feature type="transmembrane region" description="Helical" evidence="1">
    <location>
        <begin position="44"/>
        <end position="61"/>
    </location>
</feature>
<evidence type="ECO:0000256" key="1">
    <source>
        <dbReference type="SAM" id="Phobius"/>
    </source>
</evidence>
<dbReference type="AlphaFoldDB" id="A0A379G933"/>
<evidence type="ECO:0000313" key="2">
    <source>
        <dbReference type="EMBL" id="SUC37477.1"/>
    </source>
</evidence>
<name>A0A379G933_9BACT</name>
<reference evidence="2 3" key="1">
    <citation type="submission" date="2018-06" db="EMBL/GenBank/DDBJ databases">
        <authorList>
            <consortium name="Pathogen Informatics"/>
            <person name="Doyle S."/>
        </authorList>
    </citation>
    <scope>NUCLEOTIDE SEQUENCE [LARGE SCALE GENOMIC DNA]</scope>
    <source>
        <strain evidence="2 3">NCTC13043</strain>
    </source>
</reference>
<sequence length="65" mass="7288">MKLKTYTLLALIGVVLLLLCTMVSFVHNITGASWNATTILVNNAAYLVAYSLIALFFYKLYKNQN</sequence>
<accession>A0A379G933</accession>